<dbReference type="Pfam" id="PF11382">
    <property type="entry name" value="MctB"/>
    <property type="match status" value="1"/>
</dbReference>
<evidence type="ECO:0000256" key="1">
    <source>
        <dbReference type="SAM" id="Coils"/>
    </source>
</evidence>
<proteinExistence type="predicted"/>
<protein>
    <submittedName>
        <fullName evidence="2">Copper transporter MctB</fullName>
    </submittedName>
</protein>
<dbReference type="Proteomes" id="UP000273307">
    <property type="component" value="Unassembled WGS sequence"/>
</dbReference>
<accession>A0A498Q4B6</accession>
<dbReference type="OrthoDB" id="4350157at2"/>
<reference evidence="2 3" key="1">
    <citation type="submission" date="2018-09" db="EMBL/GenBank/DDBJ databases">
        <authorList>
            <person name="Tagini F."/>
        </authorList>
    </citation>
    <scope>NUCLEOTIDE SEQUENCE [LARGE SCALE GENOMIC DNA]</scope>
    <source>
        <strain evidence="2 3">MK136</strain>
    </source>
</reference>
<keyword evidence="1" id="KW-0175">Coiled coil</keyword>
<keyword evidence="3" id="KW-1185">Reference proteome</keyword>
<evidence type="ECO:0000313" key="3">
    <source>
        <dbReference type="Proteomes" id="UP000273307"/>
    </source>
</evidence>
<sequence>MISLRQHAISLAAVFLALAIGVVLGSGFFSDTLLSSLRNEKRDLAAQISGLNDQRNALNEKLSAANTFDTQVLGRIVHDALAGKTVVIFRTPDAKDDDVAMVSKIVGQAGGSVTGTVSLTQEFVEANSAEKLRSVVNSSILPAGTQLSTKLVDQGSQAGDLLGIAMLSPVNPANPPAPPVDDAQRDTVLAALRETGFITYQPADHFGVANTGIVITGGGLPADAGNQGVSVARFAAALAPHGSGIVLAGRDGSSTGSAAVAVTRADAGMAATVSTVDDVDAAPGRITAILALHDLINGGHPAHYGTGHGATSVTVPQ</sequence>
<feature type="coiled-coil region" evidence="1">
    <location>
        <begin position="34"/>
        <end position="61"/>
    </location>
</feature>
<gene>
    <name evidence="2" type="primary">mctB</name>
    <name evidence="2" type="ORF">LAUMK136_02585</name>
</gene>
<dbReference type="GO" id="GO:0016020">
    <property type="term" value="C:membrane"/>
    <property type="evidence" value="ECO:0007669"/>
    <property type="project" value="InterPro"/>
</dbReference>
<evidence type="ECO:0000313" key="2">
    <source>
        <dbReference type="EMBL" id="VBA38660.1"/>
    </source>
</evidence>
<name>A0A498Q4B6_9MYCO</name>
<organism evidence="2 3">
    <name type="scientific">Mycobacterium attenuatum</name>
    <dbReference type="NCBI Taxonomy" id="2341086"/>
    <lineage>
        <taxon>Bacteria</taxon>
        <taxon>Bacillati</taxon>
        <taxon>Actinomycetota</taxon>
        <taxon>Actinomycetes</taxon>
        <taxon>Mycobacteriales</taxon>
        <taxon>Mycobacteriaceae</taxon>
        <taxon>Mycobacterium</taxon>
    </lineage>
</organism>
<dbReference type="AlphaFoldDB" id="A0A498Q4B6"/>
<dbReference type="GO" id="GO:0055070">
    <property type="term" value="P:copper ion homeostasis"/>
    <property type="evidence" value="ECO:0007669"/>
    <property type="project" value="InterPro"/>
</dbReference>
<dbReference type="InterPro" id="IPR021522">
    <property type="entry name" value="MctB"/>
</dbReference>
<dbReference type="EMBL" id="UPHP01000060">
    <property type="protein sequence ID" value="VBA38660.1"/>
    <property type="molecule type" value="Genomic_DNA"/>
</dbReference>
<dbReference type="RefSeq" id="WP_122496393.1">
    <property type="nucleotide sequence ID" value="NZ_UPHP01000060.1"/>
</dbReference>